<evidence type="ECO:0000256" key="1">
    <source>
        <dbReference type="SAM" id="Phobius"/>
    </source>
</evidence>
<keyword evidence="1" id="KW-0472">Membrane</keyword>
<feature type="transmembrane region" description="Helical" evidence="1">
    <location>
        <begin position="67"/>
        <end position="85"/>
    </location>
</feature>
<protein>
    <submittedName>
        <fullName evidence="2">Uncharacterized protein</fullName>
    </submittedName>
</protein>
<dbReference type="AlphaFoldDB" id="A0A6C0JK36"/>
<proteinExistence type="predicted"/>
<feature type="transmembrane region" description="Helical" evidence="1">
    <location>
        <begin position="37"/>
        <end position="61"/>
    </location>
</feature>
<name>A0A6C0JK36_9ZZZZ</name>
<feature type="transmembrane region" description="Helical" evidence="1">
    <location>
        <begin position="6"/>
        <end position="25"/>
    </location>
</feature>
<reference evidence="2" key="1">
    <citation type="journal article" date="2020" name="Nature">
        <title>Giant virus diversity and host interactions through global metagenomics.</title>
        <authorList>
            <person name="Schulz F."/>
            <person name="Roux S."/>
            <person name="Paez-Espino D."/>
            <person name="Jungbluth S."/>
            <person name="Walsh D.A."/>
            <person name="Denef V.J."/>
            <person name="McMahon K.D."/>
            <person name="Konstantinidis K.T."/>
            <person name="Eloe-Fadrosh E.A."/>
            <person name="Kyrpides N.C."/>
            <person name="Woyke T."/>
        </authorList>
    </citation>
    <scope>NUCLEOTIDE SEQUENCE</scope>
    <source>
        <strain evidence="2">GVMAG-M-3300027736-24</strain>
    </source>
</reference>
<evidence type="ECO:0000313" key="2">
    <source>
        <dbReference type="EMBL" id="QHU05743.1"/>
    </source>
</evidence>
<keyword evidence="1" id="KW-1133">Transmembrane helix</keyword>
<keyword evidence="1" id="KW-0812">Transmembrane</keyword>
<sequence>MILNYLCPPALLYVVFSLIHVVIEISDKNYEQALTQGIICIIFTCLLEICCLANLSIIAWILVFIPVMLYTYMTLIIFLVFKLNPNAVNQYLIKK</sequence>
<accession>A0A6C0JK36</accession>
<dbReference type="EMBL" id="MN740418">
    <property type="protein sequence ID" value="QHU05743.1"/>
    <property type="molecule type" value="Genomic_DNA"/>
</dbReference>
<organism evidence="2">
    <name type="scientific">viral metagenome</name>
    <dbReference type="NCBI Taxonomy" id="1070528"/>
    <lineage>
        <taxon>unclassified sequences</taxon>
        <taxon>metagenomes</taxon>
        <taxon>organismal metagenomes</taxon>
    </lineage>
</organism>